<dbReference type="EMBL" id="CP019437">
    <property type="protein sequence ID" value="AQS46625.1"/>
    <property type="molecule type" value="Genomic_DNA"/>
</dbReference>
<feature type="chain" id="PRO_5046019315" evidence="2">
    <location>
        <begin position="21"/>
        <end position="97"/>
    </location>
</feature>
<evidence type="ECO:0000256" key="2">
    <source>
        <dbReference type="SAM" id="SignalP"/>
    </source>
</evidence>
<keyword evidence="4" id="KW-1185">Reference proteome</keyword>
<protein>
    <submittedName>
        <fullName evidence="3">Uncharacterized protein</fullName>
    </submittedName>
</protein>
<evidence type="ECO:0000256" key="1">
    <source>
        <dbReference type="SAM" id="MobiDB-lite"/>
    </source>
</evidence>
<reference evidence="3 4" key="1">
    <citation type="submission" date="2017-01" db="EMBL/GenBank/DDBJ databases">
        <title>The complete genome sequence of a sulfur-oxidizing marine bacterium Thioclava sp. 25B10_4T.</title>
        <authorList>
            <person name="Liu Y."/>
            <person name="Lai Q."/>
            <person name="Shao Z."/>
        </authorList>
    </citation>
    <scope>NUCLEOTIDE SEQUENCE [LARGE SCALE GENOMIC DNA]</scope>
    <source>
        <strain evidence="3 4">25B10_4</strain>
    </source>
</reference>
<feature type="compositionally biased region" description="Gly residues" evidence="1">
    <location>
        <begin position="71"/>
        <end position="85"/>
    </location>
</feature>
<sequence>MIKTIGLAALAALHAGASWAGHANPWATEDDVIYSQNHEENLVQSVDAPGEDEMLGVMVQSARGKLDGLSSGSGAGDASGDGSGGASDHAHAEGGHD</sequence>
<evidence type="ECO:0000313" key="4">
    <source>
        <dbReference type="Proteomes" id="UP000185622"/>
    </source>
</evidence>
<evidence type="ECO:0000313" key="3">
    <source>
        <dbReference type="EMBL" id="AQS46625.1"/>
    </source>
</evidence>
<organism evidence="3 4">
    <name type="scientific">Thioclava nitratireducens</name>
    <dbReference type="NCBI Taxonomy" id="1915078"/>
    <lineage>
        <taxon>Bacteria</taxon>
        <taxon>Pseudomonadati</taxon>
        <taxon>Pseudomonadota</taxon>
        <taxon>Alphaproteobacteria</taxon>
        <taxon>Rhodobacterales</taxon>
        <taxon>Paracoccaceae</taxon>
        <taxon>Thioclava</taxon>
    </lineage>
</organism>
<feature type="region of interest" description="Disordered" evidence="1">
    <location>
        <begin position="66"/>
        <end position="97"/>
    </location>
</feature>
<keyword evidence="2" id="KW-0732">Signal</keyword>
<proteinExistence type="predicted"/>
<gene>
    <name evidence="3" type="ORF">BMG03_01485</name>
</gene>
<feature type="compositionally biased region" description="Basic and acidic residues" evidence="1">
    <location>
        <begin position="88"/>
        <end position="97"/>
    </location>
</feature>
<name>A0ABM6ID51_9RHOB</name>
<dbReference type="Proteomes" id="UP000185622">
    <property type="component" value="Chromosome"/>
</dbReference>
<feature type="signal peptide" evidence="2">
    <location>
        <begin position="1"/>
        <end position="20"/>
    </location>
</feature>
<accession>A0ABM6ID51</accession>
<dbReference type="RefSeq" id="WP_075775209.1">
    <property type="nucleotide sequence ID" value="NZ_CP019437.1"/>
</dbReference>